<sequence>GGATAVPHQRAGFIRRRVTRLRRRMIATNWFLDPRISRSLWKKITGSFPVSPPPADPLSTTLTLPLRISLLNQILHTLIHLDRNRTWISPRLTPPPFSCSASA</sequence>
<feature type="non-terminal residue" evidence="1">
    <location>
        <position position="1"/>
    </location>
</feature>
<proteinExistence type="predicted"/>
<reference evidence="1" key="2">
    <citation type="submission" date="2016-06" db="EMBL/GenBank/DDBJ databases">
        <title>The genome of a short-lived fish provides insights into sex chromosome evolution and the genetic control of aging.</title>
        <authorList>
            <person name="Reichwald K."/>
            <person name="Felder M."/>
            <person name="Petzold A."/>
            <person name="Koch P."/>
            <person name="Groth M."/>
            <person name="Platzer M."/>
        </authorList>
    </citation>
    <scope>NUCLEOTIDE SEQUENCE</scope>
    <source>
        <tissue evidence="1">Brain</tissue>
    </source>
</reference>
<protein>
    <submittedName>
        <fullName evidence="1">Uncharacterized protein</fullName>
    </submittedName>
</protein>
<reference evidence="1" key="1">
    <citation type="submission" date="2016-05" db="EMBL/GenBank/DDBJ databases">
        <authorList>
            <person name="Lavstsen T."/>
            <person name="Jespersen J.S."/>
        </authorList>
    </citation>
    <scope>NUCLEOTIDE SEQUENCE</scope>
    <source>
        <tissue evidence="1">Brain</tissue>
    </source>
</reference>
<accession>A0A1A8IQS8</accession>
<name>A0A1A8IQS8_NOTKU</name>
<evidence type="ECO:0000313" key="1">
    <source>
        <dbReference type="EMBL" id="SBQ99671.1"/>
    </source>
</evidence>
<organism evidence="1">
    <name type="scientific">Nothobranchius kuhntae</name>
    <name type="common">Beira killifish</name>
    <dbReference type="NCBI Taxonomy" id="321403"/>
    <lineage>
        <taxon>Eukaryota</taxon>
        <taxon>Metazoa</taxon>
        <taxon>Chordata</taxon>
        <taxon>Craniata</taxon>
        <taxon>Vertebrata</taxon>
        <taxon>Euteleostomi</taxon>
        <taxon>Actinopterygii</taxon>
        <taxon>Neopterygii</taxon>
        <taxon>Teleostei</taxon>
        <taxon>Neoteleostei</taxon>
        <taxon>Acanthomorphata</taxon>
        <taxon>Ovalentaria</taxon>
        <taxon>Atherinomorphae</taxon>
        <taxon>Cyprinodontiformes</taxon>
        <taxon>Nothobranchiidae</taxon>
        <taxon>Nothobranchius</taxon>
    </lineage>
</organism>
<dbReference type="AlphaFoldDB" id="A0A1A8IQS8"/>
<feature type="non-terminal residue" evidence="1">
    <location>
        <position position="103"/>
    </location>
</feature>
<dbReference type="EMBL" id="HAED01013226">
    <property type="protein sequence ID" value="SBQ99671.1"/>
    <property type="molecule type" value="Transcribed_RNA"/>
</dbReference>
<gene>
    <name evidence="1" type="primary">Nfu_g_1_007220</name>
</gene>